<evidence type="ECO:0008006" key="5">
    <source>
        <dbReference type="Google" id="ProtNLM"/>
    </source>
</evidence>
<organism evidence="3 4">
    <name type="scientific">Araneus ventricosus</name>
    <name type="common">Orbweaver spider</name>
    <name type="synonym">Epeira ventricosa</name>
    <dbReference type="NCBI Taxonomy" id="182803"/>
    <lineage>
        <taxon>Eukaryota</taxon>
        <taxon>Metazoa</taxon>
        <taxon>Ecdysozoa</taxon>
        <taxon>Arthropoda</taxon>
        <taxon>Chelicerata</taxon>
        <taxon>Arachnida</taxon>
        <taxon>Araneae</taxon>
        <taxon>Araneomorphae</taxon>
        <taxon>Entelegynae</taxon>
        <taxon>Araneoidea</taxon>
        <taxon>Araneidae</taxon>
        <taxon>Araneus</taxon>
    </lineage>
</organism>
<dbReference type="SMART" id="SM00369">
    <property type="entry name" value="LRR_TYP"/>
    <property type="match status" value="3"/>
</dbReference>
<dbReference type="SUPFAM" id="SSF52058">
    <property type="entry name" value="L domain-like"/>
    <property type="match status" value="1"/>
</dbReference>
<evidence type="ECO:0000313" key="3">
    <source>
        <dbReference type="EMBL" id="GBO32644.1"/>
    </source>
</evidence>
<dbReference type="InterPro" id="IPR001611">
    <property type="entry name" value="Leu-rich_rpt"/>
</dbReference>
<keyword evidence="4" id="KW-1185">Reference proteome</keyword>
<dbReference type="Pfam" id="PF13855">
    <property type="entry name" value="LRR_8"/>
    <property type="match status" value="1"/>
</dbReference>
<evidence type="ECO:0000256" key="1">
    <source>
        <dbReference type="ARBA" id="ARBA00022614"/>
    </source>
</evidence>
<evidence type="ECO:0000256" key="2">
    <source>
        <dbReference type="ARBA" id="ARBA00022737"/>
    </source>
</evidence>
<proteinExistence type="predicted"/>
<dbReference type="OrthoDB" id="6432250at2759"/>
<comment type="caution">
    <text evidence="3">The sequence shown here is derived from an EMBL/GenBank/DDBJ whole genome shotgun (WGS) entry which is preliminary data.</text>
</comment>
<sequence>MLGPRWPSGKVRNPITLNIRRVYGPAVKKIIRSDQTSSHFCGTFVDFVKLNKVALENCKLTSLTRDIFPNPFDVRVLHFNNNKLTTIPDDLFSNMPKLQTVGLRFNQIVVIPATAFQGSFSKIEWLMLDGNPIICDCRIWWLVRNKPSALSGKCALPTTLQGKDIKEVDVDYFQC</sequence>
<dbReference type="PANTHER" id="PTHR24366">
    <property type="entry name" value="IG(IMMUNOGLOBULIN) AND LRR(LEUCINE RICH REPEAT) DOMAINS"/>
    <property type="match status" value="1"/>
</dbReference>
<dbReference type="PANTHER" id="PTHR24366:SF96">
    <property type="entry name" value="LEUCINE RICH REPEAT CONTAINING 53"/>
    <property type="match status" value="1"/>
</dbReference>
<gene>
    <name evidence="3" type="ORF">AVEN_14600_1</name>
</gene>
<name>A0A4Y2W7S2_ARAVE</name>
<accession>A0A4Y2W7S2</accession>
<dbReference type="AlphaFoldDB" id="A0A4Y2W7S2"/>
<dbReference type="InterPro" id="IPR032675">
    <property type="entry name" value="LRR_dom_sf"/>
</dbReference>
<keyword evidence="1" id="KW-0433">Leucine-rich repeat</keyword>
<dbReference type="EMBL" id="BGPR01056140">
    <property type="protein sequence ID" value="GBO32644.1"/>
    <property type="molecule type" value="Genomic_DNA"/>
</dbReference>
<keyword evidence="2" id="KW-0677">Repeat</keyword>
<evidence type="ECO:0000313" key="4">
    <source>
        <dbReference type="Proteomes" id="UP000499080"/>
    </source>
</evidence>
<protein>
    <recommendedName>
        <fullName evidence="5">LRRCT domain-containing protein</fullName>
    </recommendedName>
</protein>
<dbReference type="Proteomes" id="UP000499080">
    <property type="component" value="Unassembled WGS sequence"/>
</dbReference>
<dbReference type="InterPro" id="IPR003591">
    <property type="entry name" value="Leu-rich_rpt_typical-subtyp"/>
</dbReference>
<dbReference type="Gene3D" id="3.80.10.10">
    <property type="entry name" value="Ribonuclease Inhibitor"/>
    <property type="match status" value="1"/>
</dbReference>
<reference evidence="3 4" key="1">
    <citation type="journal article" date="2019" name="Sci. Rep.">
        <title>Orb-weaving spider Araneus ventricosus genome elucidates the spidroin gene catalogue.</title>
        <authorList>
            <person name="Kono N."/>
            <person name="Nakamura H."/>
            <person name="Ohtoshi R."/>
            <person name="Moran D.A.P."/>
            <person name="Shinohara A."/>
            <person name="Yoshida Y."/>
            <person name="Fujiwara M."/>
            <person name="Mori M."/>
            <person name="Tomita M."/>
            <person name="Arakawa K."/>
        </authorList>
    </citation>
    <scope>NUCLEOTIDE SEQUENCE [LARGE SCALE GENOMIC DNA]</scope>
</reference>